<protein>
    <submittedName>
        <fullName evidence="1">At4g24690-like protein</fullName>
    </submittedName>
</protein>
<feature type="non-terminal residue" evidence="1">
    <location>
        <position position="1"/>
    </location>
</feature>
<evidence type="ECO:0000313" key="1">
    <source>
        <dbReference type="EMBL" id="ACQ82676.1"/>
    </source>
</evidence>
<dbReference type="AlphaFoldDB" id="C4PEZ4"/>
<dbReference type="EMBL" id="FJ932941">
    <property type="protein sequence ID" value="ACQ82676.1"/>
    <property type="molecule type" value="Genomic_DNA"/>
</dbReference>
<proteinExistence type="predicted"/>
<reference evidence="1" key="1">
    <citation type="journal article" date="2010" name="Gene">
        <title>Preliminary assessment of COSII gene diversity in lulo and a relative species: initial identification of genes potentially associated with domestication.</title>
        <authorList>
            <person name="Bedoya-Reina O.C."/>
            <person name="Barrero L.S."/>
        </authorList>
    </citation>
    <scope>NUCLEOTIDE SEQUENCE</scope>
</reference>
<organism evidence="1">
    <name type="scientific">Solanum hirtum</name>
    <dbReference type="NCBI Taxonomy" id="227723"/>
    <lineage>
        <taxon>Eukaryota</taxon>
        <taxon>Viridiplantae</taxon>
        <taxon>Streptophyta</taxon>
        <taxon>Embryophyta</taxon>
        <taxon>Tracheophyta</taxon>
        <taxon>Spermatophyta</taxon>
        <taxon>Magnoliopsida</taxon>
        <taxon>eudicotyledons</taxon>
        <taxon>Gunneridae</taxon>
        <taxon>Pentapetalae</taxon>
        <taxon>asterids</taxon>
        <taxon>lamiids</taxon>
        <taxon>Solanales</taxon>
        <taxon>Solanaceae</taxon>
        <taxon>Solanoideae</taxon>
        <taxon>Solaneae</taxon>
        <taxon>Solanum</taxon>
    </lineage>
</organism>
<feature type="non-terminal residue" evidence="1">
    <location>
        <position position="56"/>
    </location>
</feature>
<sequence length="56" mass="6114">VDFSMDLPDKVSYVASQDLDLNFPPSSNSIADPETNMTVEDIIADLKISNPAMELV</sequence>
<name>C4PEZ4_9SOLN</name>
<accession>C4PEZ4</accession>